<proteinExistence type="predicted"/>
<accession>A0A1H8B2B1</accession>
<dbReference type="AlphaFoldDB" id="A0A1H8B2B1"/>
<dbReference type="SMART" id="SM00855">
    <property type="entry name" value="PGAM"/>
    <property type="match status" value="1"/>
</dbReference>
<dbReference type="PANTHER" id="PTHR48100:SF1">
    <property type="entry name" value="HISTIDINE PHOSPHATASE FAMILY PROTEIN-RELATED"/>
    <property type="match status" value="1"/>
</dbReference>
<sequence>MTETIIELIRHGEPVGGRRYRGHAIDDPLTEKGWRQMWNTVGDCHHWQQIISSPLSRCQAFAIALGKRHNIGVTVEARFSEVGFGEWEGLSHEIIKTDRFDEYHAFLRDPVNRRPKGAEPLDSFIQRVAAAYDDAVQHHNGKRCLIVTHAGVIRAVIARTVCAAPVGLYRMKINNGGITRIRHTESGGILECLNGQMTEK</sequence>
<dbReference type="EMBL" id="FOCP01000002">
    <property type="protein sequence ID" value="SEM77065.1"/>
    <property type="molecule type" value="Genomic_DNA"/>
</dbReference>
<dbReference type="GO" id="GO:0005737">
    <property type="term" value="C:cytoplasm"/>
    <property type="evidence" value="ECO:0007669"/>
    <property type="project" value="TreeGrafter"/>
</dbReference>
<dbReference type="InterPro" id="IPR050275">
    <property type="entry name" value="PGM_Phosphatase"/>
</dbReference>
<evidence type="ECO:0000313" key="1">
    <source>
        <dbReference type="EMBL" id="SEM77065.1"/>
    </source>
</evidence>
<protein>
    <submittedName>
        <fullName evidence="1">Probable phosphoglycerate mutase</fullName>
    </submittedName>
</protein>
<dbReference type="RefSeq" id="WP_090627382.1">
    <property type="nucleotide sequence ID" value="NZ_FOCP01000002.1"/>
</dbReference>
<gene>
    <name evidence="1" type="ORF">SAMN05216325_10271</name>
</gene>
<name>A0A1H8B2B1_9PROT</name>
<dbReference type="SUPFAM" id="SSF53254">
    <property type="entry name" value="Phosphoglycerate mutase-like"/>
    <property type="match status" value="1"/>
</dbReference>
<dbReference type="OrthoDB" id="5296884at2"/>
<dbReference type="Gene3D" id="3.40.50.1240">
    <property type="entry name" value="Phosphoglycerate mutase-like"/>
    <property type="match status" value="1"/>
</dbReference>
<dbReference type="PANTHER" id="PTHR48100">
    <property type="entry name" value="BROAD-SPECIFICITY PHOSPHATASE YOR283W-RELATED"/>
    <property type="match status" value="1"/>
</dbReference>
<dbReference type="CDD" id="cd07067">
    <property type="entry name" value="HP_PGM_like"/>
    <property type="match status" value="1"/>
</dbReference>
<dbReference type="Pfam" id="PF00300">
    <property type="entry name" value="His_Phos_1"/>
    <property type="match status" value="1"/>
</dbReference>
<dbReference type="STRING" id="917.SAMN05216326_11569"/>
<dbReference type="InterPro" id="IPR013078">
    <property type="entry name" value="His_Pase_superF_clade-1"/>
</dbReference>
<dbReference type="GO" id="GO:0016791">
    <property type="term" value="F:phosphatase activity"/>
    <property type="evidence" value="ECO:0007669"/>
    <property type="project" value="TreeGrafter"/>
</dbReference>
<organism evidence="1 2">
    <name type="scientific">Nitrosomonas marina</name>
    <dbReference type="NCBI Taxonomy" id="917"/>
    <lineage>
        <taxon>Bacteria</taxon>
        <taxon>Pseudomonadati</taxon>
        <taxon>Pseudomonadota</taxon>
        <taxon>Betaproteobacteria</taxon>
        <taxon>Nitrosomonadales</taxon>
        <taxon>Nitrosomonadaceae</taxon>
        <taxon>Nitrosomonas</taxon>
    </lineage>
</organism>
<reference evidence="1 2" key="1">
    <citation type="submission" date="2016-10" db="EMBL/GenBank/DDBJ databases">
        <authorList>
            <person name="de Groot N.N."/>
        </authorList>
    </citation>
    <scope>NUCLEOTIDE SEQUENCE [LARGE SCALE GENOMIC DNA]</scope>
    <source>
        <strain evidence="1 2">Nm22</strain>
    </source>
</reference>
<dbReference type="InterPro" id="IPR029033">
    <property type="entry name" value="His_PPase_superfam"/>
</dbReference>
<dbReference type="Proteomes" id="UP000199459">
    <property type="component" value="Unassembled WGS sequence"/>
</dbReference>
<evidence type="ECO:0000313" key="2">
    <source>
        <dbReference type="Proteomes" id="UP000199459"/>
    </source>
</evidence>